<dbReference type="EMBL" id="BGZK01001600">
    <property type="protein sequence ID" value="GBP83033.1"/>
    <property type="molecule type" value="Genomic_DNA"/>
</dbReference>
<gene>
    <name evidence="1" type="ORF">EVAR_51571_1</name>
</gene>
<keyword evidence="2" id="KW-1185">Reference proteome</keyword>
<sequence length="150" mass="17100">MYAKPWESPVLCPSSKKNCVLSLKTPLSRFIRNTAETIECIVHEEKQIGTDRHVKQPRHPTGTHCCVVASTHIVASSPSILRIHDLHSGMLKKLAACKCGDLENPREHYIRHFNPMLATSRYGEINYLERDGRKKPLSKRTVPPRTHKLK</sequence>
<dbReference type="Proteomes" id="UP000299102">
    <property type="component" value="Unassembled WGS sequence"/>
</dbReference>
<evidence type="ECO:0000313" key="2">
    <source>
        <dbReference type="Proteomes" id="UP000299102"/>
    </source>
</evidence>
<evidence type="ECO:0000313" key="1">
    <source>
        <dbReference type="EMBL" id="GBP83033.1"/>
    </source>
</evidence>
<comment type="caution">
    <text evidence="1">The sequence shown here is derived from an EMBL/GenBank/DDBJ whole genome shotgun (WGS) entry which is preliminary data.</text>
</comment>
<protein>
    <submittedName>
        <fullName evidence="1">Uncharacterized protein</fullName>
    </submittedName>
</protein>
<name>A0A4C1Z7B9_EUMVA</name>
<dbReference type="AlphaFoldDB" id="A0A4C1Z7B9"/>
<proteinExistence type="predicted"/>
<accession>A0A4C1Z7B9</accession>
<reference evidence="1 2" key="1">
    <citation type="journal article" date="2019" name="Commun. Biol.">
        <title>The bagworm genome reveals a unique fibroin gene that provides high tensile strength.</title>
        <authorList>
            <person name="Kono N."/>
            <person name="Nakamura H."/>
            <person name="Ohtoshi R."/>
            <person name="Tomita M."/>
            <person name="Numata K."/>
            <person name="Arakawa K."/>
        </authorList>
    </citation>
    <scope>NUCLEOTIDE SEQUENCE [LARGE SCALE GENOMIC DNA]</scope>
</reference>
<organism evidence="1 2">
    <name type="scientific">Eumeta variegata</name>
    <name type="common">Bagworm moth</name>
    <name type="synonym">Eumeta japonica</name>
    <dbReference type="NCBI Taxonomy" id="151549"/>
    <lineage>
        <taxon>Eukaryota</taxon>
        <taxon>Metazoa</taxon>
        <taxon>Ecdysozoa</taxon>
        <taxon>Arthropoda</taxon>
        <taxon>Hexapoda</taxon>
        <taxon>Insecta</taxon>
        <taxon>Pterygota</taxon>
        <taxon>Neoptera</taxon>
        <taxon>Endopterygota</taxon>
        <taxon>Lepidoptera</taxon>
        <taxon>Glossata</taxon>
        <taxon>Ditrysia</taxon>
        <taxon>Tineoidea</taxon>
        <taxon>Psychidae</taxon>
        <taxon>Oiketicinae</taxon>
        <taxon>Eumeta</taxon>
    </lineage>
</organism>